<evidence type="ECO:0000256" key="1">
    <source>
        <dbReference type="SAM" id="Coils"/>
    </source>
</evidence>
<dbReference type="EC" id="2.1.-.-" evidence="3"/>
<gene>
    <name evidence="3" type="ORF">P8T11_18910</name>
</gene>
<feature type="domain" description="Methyltransferase type 11" evidence="2">
    <location>
        <begin position="39"/>
        <end position="118"/>
    </location>
</feature>
<reference evidence="3 4" key="1">
    <citation type="submission" date="2023-03" db="EMBL/GenBank/DDBJ databases">
        <title>Achromobacter spanius LIG8.</title>
        <authorList>
            <person name="Shrestha S."/>
        </authorList>
    </citation>
    <scope>NUCLEOTIDE SEQUENCE [LARGE SCALE GENOMIC DNA]</scope>
    <source>
        <strain evidence="3 4">LIG8</strain>
    </source>
</reference>
<proteinExistence type="predicted"/>
<evidence type="ECO:0000259" key="2">
    <source>
        <dbReference type="Pfam" id="PF08241"/>
    </source>
</evidence>
<dbReference type="Gene3D" id="3.40.50.150">
    <property type="entry name" value="Vaccinia Virus protein VP39"/>
    <property type="match status" value="1"/>
</dbReference>
<dbReference type="Proteomes" id="UP001214170">
    <property type="component" value="Chromosome"/>
</dbReference>
<feature type="coiled-coil region" evidence="1">
    <location>
        <begin position="407"/>
        <end position="445"/>
    </location>
</feature>
<sequence length="452" mass="50550">MSSNYYDQATLWNAAPSAAQVDVAQALKARIPEDVRTILDAGCGSGIVTNALVDQWDVMGCDISQTALAQVNAPTVLADLTDLPFEDQKFDLVLSSDVIEHIPDSVYRAAIKEIARVASKYILIAVPYQEILEASTVQCPKCRCRFHAHYHQRSYSATNFEDLFPPEFEVVSTSLAGERWPFSNVTLSQTGLELADLDYEFPSAICPDCGTQREARLPSQQAAILEKQLLALQYLRYEHGLETAPTPSELLVLLKRRETPPAMPQRINEPEFSGEFAVTSPIVLDQCSRLGHLVNYPSRPYLVPDGDEFEVLMMPRLPYQIFATATQQDAPELAVYDAVKERYQSVPVKREKNDEWRFTCPEVCPGTVGYRIRIPKAAGFGTLRVVWSEALNWAQCFNRAFEFSAAVSNLQNQLEAERAEHAKQLNAINALANDIEARRASLESQLNQRSES</sequence>
<name>A0ABY8GNP4_9BURK</name>
<dbReference type="EMBL" id="CP121261">
    <property type="protein sequence ID" value="WFP06392.1"/>
    <property type="molecule type" value="Genomic_DNA"/>
</dbReference>
<dbReference type="GO" id="GO:0032259">
    <property type="term" value="P:methylation"/>
    <property type="evidence" value="ECO:0007669"/>
    <property type="project" value="UniProtKB-KW"/>
</dbReference>
<organism evidence="3 4">
    <name type="scientific">Achromobacter spanius</name>
    <dbReference type="NCBI Taxonomy" id="217203"/>
    <lineage>
        <taxon>Bacteria</taxon>
        <taxon>Pseudomonadati</taxon>
        <taxon>Pseudomonadota</taxon>
        <taxon>Betaproteobacteria</taxon>
        <taxon>Burkholderiales</taxon>
        <taxon>Alcaligenaceae</taxon>
        <taxon>Achromobacter</taxon>
    </lineage>
</organism>
<evidence type="ECO:0000313" key="3">
    <source>
        <dbReference type="EMBL" id="WFP06392.1"/>
    </source>
</evidence>
<dbReference type="PANTHER" id="PTHR43591">
    <property type="entry name" value="METHYLTRANSFERASE"/>
    <property type="match status" value="1"/>
</dbReference>
<accession>A0ABY8GNP4</accession>
<keyword evidence="3" id="KW-0808">Transferase</keyword>
<keyword evidence="1" id="KW-0175">Coiled coil</keyword>
<dbReference type="InterPro" id="IPR029063">
    <property type="entry name" value="SAM-dependent_MTases_sf"/>
</dbReference>
<evidence type="ECO:0000313" key="4">
    <source>
        <dbReference type="Proteomes" id="UP001214170"/>
    </source>
</evidence>
<dbReference type="GO" id="GO:0008168">
    <property type="term" value="F:methyltransferase activity"/>
    <property type="evidence" value="ECO:0007669"/>
    <property type="project" value="UniProtKB-KW"/>
</dbReference>
<protein>
    <submittedName>
        <fullName evidence="3">Class I SAM-dependent methyltransferase</fullName>
        <ecNumber evidence="3">2.1.-.-</ecNumber>
    </submittedName>
</protein>
<dbReference type="SUPFAM" id="SSF53335">
    <property type="entry name" value="S-adenosyl-L-methionine-dependent methyltransferases"/>
    <property type="match status" value="1"/>
</dbReference>
<dbReference type="InterPro" id="IPR013216">
    <property type="entry name" value="Methyltransf_11"/>
</dbReference>
<keyword evidence="3" id="KW-0489">Methyltransferase</keyword>
<dbReference type="CDD" id="cd02440">
    <property type="entry name" value="AdoMet_MTases"/>
    <property type="match status" value="1"/>
</dbReference>
<dbReference type="Pfam" id="PF08241">
    <property type="entry name" value="Methyltransf_11"/>
    <property type="match status" value="1"/>
</dbReference>
<dbReference type="RefSeq" id="WP_268080554.1">
    <property type="nucleotide sequence ID" value="NZ_CP106885.1"/>
</dbReference>
<keyword evidence="4" id="KW-1185">Reference proteome</keyword>